<evidence type="ECO:0000313" key="2">
    <source>
        <dbReference type="EMBL" id="KAK7605563.1"/>
    </source>
</evidence>
<reference evidence="2 3" key="1">
    <citation type="submission" date="2024-03" db="EMBL/GenBank/DDBJ databases">
        <title>Adaptation during the transition from Ophiocordyceps entomopathogen to insect associate is accompanied by gene loss and intensified selection.</title>
        <authorList>
            <person name="Ward C.M."/>
            <person name="Onetto C.A."/>
            <person name="Borneman A.R."/>
        </authorList>
    </citation>
    <scope>NUCLEOTIDE SEQUENCE [LARGE SCALE GENOMIC DNA]</scope>
    <source>
        <strain evidence="2">AWRI1</strain>
        <tissue evidence="2">Single Adult Female</tissue>
    </source>
</reference>
<name>A0AAN9TWC2_9HEMI</name>
<sequence length="86" mass="9646">MRNGQRPTPSEDYHRASRCESEIMATMSLRKNSRNSGPPPTSSVPYSRRLASSSLPSAHRRPPPIWGRRVALVVSPSRPGSQYRPF</sequence>
<feature type="compositionally biased region" description="Low complexity" evidence="1">
    <location>
        <begin position="47"/>
        <end position="57"/>
    </location>
</feature>
<protein>
    <submittedName>
        <fullName evidence="2">Uncharacterized protein</fullName>
    </submittedName>
</protein>
<dbReference type="Proteomes" id="UP001367676">
    <property type="component" value="Unassembled WGS sequence"/>
</dbReference>
<organism evidence="2 3">
    <name type="scientific">Parthenolecanium corni</name>
    <dbReference type="NCBI Taxonomy" id="536013"/>
    <lineage>
        <taxon>Eukaryota</taxon>
        <taxon>Metazoa</taxon>
        <taxon>Ecdysozoa</taxon>
        <taxon>Arthropoda</taxon>
        <taxon>Hexapoda</taxon>
        <taxon>Insecta</taxon>
        <taxon>Pterygota</taxon>
        <taxon>Neoptera</taxon>
        <taxon>Paraneoptera</taxon>
        <taxon>Hemiptera</taxon>
        <taxon>Sternorrhyncha</taxon>
        <taxon>Coccoidea</taxon>
        <taxon>Coccidae</taxon>
        <taxon>Parthenolecanium</taxon>
    </lineage>
</organism>
<comment type="caution">
    <text evidence="2">The sequence shown here is derived from an EMBL/GenBank/DDBJ whole genome shotgun (WGS) entry which is preliminary data.</text>
</comment>
<keyword evidence="3" id="KW-1185">Reference proteome</keyword>
<feature type="region of interest" description="Disordered" evidence="1">
    <location>
        <begin position="28"/>
        <end position="64"/>
    </location>
</feature>
<dbReference type="AlphaFoldDB" id="A0AAN9TWC2"/>
<accession>A0AAN9TWC2</accession>
<evidence type="ECO:0000256" key="1">
    <source>
        <dbReference type="SAM" id="MobiDB-lite"/>
    </source>
</evidence>
<proteinExistence type="predicted"/>
<gene>
    <name evidence="2" type="ORF">V9T40_007421</name>
</gene>
<evidence type="ECO:0000313" key="3">
    <source>
        <dbReference type="Proteomes" id="UP001367676"/>
    </source>
</evidence>
<dbReference type="EMBL" id="JBBCAQ010000002">
    <property type="protein sequence ID" value="KAK7605563.1"/>
    <property type="molecule type" value="Genomic_DNA"/>
</dbReference>